<keyword evidence="3" id="KW-1185">Reference proteome</keyword>
<reference evidence="2" key="1">
    <citation type="submission" date="2020-11" db="EMBL/GenBank/DDBJ databases">
        <authorList>
            <consortium name="DOE Joint Genome Institute"/>
            <person name="Ahrendt S."/>
            <person name="Riley R."/>
            <person name="Andreopoulos W."/>
            <person name="LaButti K."/>
            <person name="Pangilinan J."/>
            <person name="Ruiz-duenas F.J."/>
            <person name="Barrasa J.M."/>
            <person name="Sanchez-Garcia M."/>
            <person name="Camarero S."/>
            <person name="Miyauchi S."/>
            <person name="Serrano A."/>
            <person name="Linde D."/>
            <person name="Babiker R."/>
            <person name="Drula E."/>
            <person name="Ayuso-Fernandez I."/>
            <person name="Pacheco R."/>
            <person name="Padilla G."/>
            <person name="Ferreira P."/>
            <person name="Barriuso J."/>
            <person name="Kellner H."/>
            <person name="Castanera R."/>
            <person name="Alfaro M."/>
            <person name="Ramirez L."/>
            <person name="Pisabarro A.G."/>
            <person name="Kuo A."/>
            <person name="Tritt A."/>
            <person name="Lipzen A."/>
            <person name="He G."/>
            <person name="Yan M."/>
            <person name="Ng V."/>
            <person name="Cullen D."/>
            <person name="Martin F."/>
            <person name="Rosso M.-N."/>
            <person name="Henrissat B."/>
            <person name="Hibbett D."/>
            <person name="Martinez A.T."/>
            <person name="Grigoriev I.V."/>
        </authorList>
    </citation>
    <scope>NUCLEOTIDE SEQUENCE</scope>
    <source>
        <strain evidence="2">AH 44721</strain>
    </source>
</reference>
<dbReference type="AlphaFoldDB" id="A0A9P5NZY9"/>
<evidence type="ECO:0000313" key="3">
    <source>
        <dbReference type="Proteomes" id="UP000724874"/>
    </source>
</evidence>
<comment type="caution">
    <text evidence="2">The sequence shown here is derived from an EMBL/GenBank/DDBJ whole genome shotgun (WGS) entry which is preliminary data.</text>
</comment>
<feature type="domain" description="CSN8/PSMD8/EIF3K" evidence="1">
    <location>
        <begin position="79"/>
        <end position="226"/>
    </location>
</feature>
<dbReference type="Pfam" id="PF10075">
    <property type="entry name" value="CSN8_PSD8_EIF3K"/>
    <property type="match status" value="1"/>
</dbReference>
<evidence type="ECO:0000259" key="1">
    <source>
        <dbReference type="Pfam" id="PF10075"/>
    </source>
</evidence>
<dbReference type="InterPro" id="IPR033464">
    <property type="entry name" value="CSN8_PSD8_EIF3K"/>
</dbReference>
<gene>
    <name evidence="2" type="ORF">CPB84DRAFT_1958196</name>
</gene>
<dbReference type="OrthoDB" id="5351233at2759"/>
<accession>A0A9P5NZY9</accession>
<proteinExistence type="predicted"/>
<name>A0A9P5NZY9_GYMJU</name>
<sequence length="256" mass="27693">MVNGPPTPPATTPAELYDEGTSAAEVFPPLANRPEMYQTVIPLMGEAIAKHDYQSLVDLAEETDISTPNDRHPSRLLIVAPMVLGYLVRDDVSLARFALLRLPDSIASLPLPRALMALVTSAMNRHATIYDQTAALSNLVAQPDFVENGLGSTISTLLSAFIDHFRQRTFELLSKAYTSLPLPLACTYLALAPEQVISVGLLAAAQERSWSYDPSTQIFSPKTHVKANLRTGSLALSSSSLSTFHFVADSVARLEG</sequence>
<dbReference type="Proteomes" id="UP000724874">
    <property type="component" value="Unassembled WGS sequence"/>
</dbReference>
<evidence type="ECO:0000313" key="2">
    <source>
        <dbReference type="EMBL" id="KAF8911048.1"/>
    </source>
</evidence>
<dbReference type="EMBL" id="JADNYJ010000005">
    <property type="protein sequence ID" value="KAF8911048.1"/>
    <property type="molecule type" value="Genomic_DNA"/>
</dbReference>
<protein>
    <recommendedName>
        <fullName evidence="1">CSN8/PSMD8/EIF3K domain-containing protein</fullName>
    </recommendedName>
</protein>
<organism evidence="2 3">
    <name type="scientific">Gymnopilus junonius</name>
    <name type="common">Spectacular rustgill mushroom</name>
    <name type="synonym">Gymnopilus spectabilis subsp. junonius</name>
    <dbReference type="NCBI Taxonomy" id="109634"/>
    <lineage>
        <taxon>Eukaryota</taxon>
        <taxon>Fungi</taxon>
        <taxon>Dikarya</taxon>
        <taxon>Basidiomycota</taxon>
        <taxon>Agaricomycotina</taxon>
        <taxon>Agaricomycetes</taxon>
        <taxon>Agaricomycetidae</taxon>
        <taxon>Agaricales</taxon>
        <taxon>Agaricineae</taxon>
        <taxon>Hymenogastraceae</taxon>
        <taxon>Gymnopilus</taxon>
    </lineage>
</organism>